<dbReference type="PATRIC" id="fig|1280514.3.peg.1864"/>
<evidence type="ECO:0000256" key="3">
    <source>
        <dbReference type="ARBA" id="ARBA00022801"/>
    </source>
</evidence>
<organism evidence="5 6">
    <name type="scientific">Acidithrix ferrooxidans</name>
    <dbReference type="NCBI Taxonomy" id="1280514"/>
    <lineage>
        <taxon>Bacteria</taxon>
        <taxon>Bacillati</taxon>
        <taxon>Actinomycetota</taxon>
        <taxon>Acidimicrobiia</taxon>
        <taxon>Acidimicrobiales</taxon>
        <taxon>Acidimicrobiaceae</taxon>
        <taxon>Acidithrix</taxon>
    </lineage>
</organism>
<dbReference type="GO" id="GO:0006508">
    <property type="term" value="P:proteolysis"/>
    <property type="evidence" value="ECO:0007669"/>
    <property type="project" value="UniProtKB-KW"/>
</dbReference>
<accession>A0A0D8HIN5</accession>
<dbReference type="Gene3D" id="3.40.630.10">
    <property type="entry name" value="Zn peptidases"/>
    <property type="match status" value="1"/>
</dbReference>
<gene>
    <name evidence="5" type="ORF">AXFE_14320</name>
</gene>
<name>A0A0D8HIN5_9ACTN</name>
<comment type="caution">
    <text evidence="5">The sequence shown here is derived from an EMBL/GenBank/DDBJ whole genome shotgun (WGS) entry which is preliminary data.</text>
</comment>
<dbReference type="GO" id="GO:0008233">
    <property type="term" value="F:peptidase activity"/>
    <property type="evidence" value="ECO:0007669"/>
    <property type="project" value="UniProtKB-KW"/>
</dbReference>
<keyword evidence="1" id="KW-0645">Protease</keyword>
<dbReference type="Pfam" id="PF01546">
    <property type="entry name" value="Peptidase_M20"/>
    <property type="match status" value="1"/>
</dbReference>
<keyword evidence="6" id="KW-1185">Reference proteome</keyword>
<reference evidence="5 6" key="1">
    <citation type="submission" date="2015-01" db="EMBL/GenBank/DDBJ databases">
        <title>Draft genome of the acidophilic iron oxidizer Acidithrix ferrooxidans strain Py-F3.</title>
        <authorList>
            <person name="Poehlein A."/>
            <person name="Eisen S."/>
            <person name="Schloemann M."/>
            <person name="Johnson B.D."/>
            <person name="Daniel R."/>
            <person name="Muehling M."/>
        </authorList>
    </citation>
    <scope>NUCLEOTIDE SEQUENCE [LARGE SCALE GENOMIC DNA]</scope>
    <source>
        <strain evidence="5 6">Py-F3</strain>
    </source>
</reference>
<dbReference type="Gene3D" id="3.30.70.360">
    <property type="match status" value="1"/>
</dbReference>
<dbReference type="AlphaFoldDB" id="A0A0D8HIN5"/>
<dbReference type="Pfam" id="PF07687">
    <property type="entry name" value="M20_dimer"/>
    <property type="match status" value="1"/>
</dbReference>
<dbReference type="InterPro" id="IPR002933">
    <property type="entry name" value="Peptidase_M20"/>
</dbReference>
<dbReference type="OrthoDB" id="9761532at2"/>
<protein>
    <recommendedName>
        <fullName evidence="4">Peptidase M20 dimerisation domain-containing protein</fullName>
    </recommendedName>
</protein>
<evidence type="ECO:0000313" key="5">
    <source>
        <dbReference type="EMBL" id="KJF17724.1"/>
    </source>
</evidence>
<feature type="domain" description="Peptidase M20 dimerisation" evidence="4">
    <location>
        <begin position="212"/>
        <end position="362"/>
    </location>
</feature>
<dbReference type="EMBL" id="JXYS01000031">
    <property type="protein sequence ID" value="KJF17724.1"/>
    <property type="molecule type" value="Genomic_DNA"/>
</dbReference>
<proteinExistence type="predicted"/>
<dbReference type="Proteomes" id="UP000032360">
    <property type="component" value="Unassembled WGS sequence"/>
</dbReference>
<sequence>MTSIKDDIDQKFRQVAIPYLEKYIAIKSLSPAFDPHWEESGEIARALELFSAFVGQLEIPGCVAWVSQIKGRTPALVIEVPPSSPEIVAPGVLLYGHLDKQPASGPWMEGTYPFEPHMRGDLLYGRGVVDDGYSIFAALLAIDALARRGLPYPRSVVIIEASEESGSPDLSAHLDRAKEVLGEIGLVVCLDAGGLDFERVWVTTSLRGNLVIRVNVKVLEHGVHSGEAGGVVPSSFRILRQLLSRIEDERTGELIPQLLRPEIPQFFIDGANALDSQLRDPLARAFPIVDGLALDGDGAQRILAQTWKSSLSAIGISGIPDVDEGGNVLRANTQLKISLRIPPSVDPLAAQDAIVELLSNDPPYGALVEIECEEPAAGWVANIPAPWLMDALSRGSQDAFGKDPGFCGEGGSIPFLAMLGERFPTAQFVATGALGPGSNAHGPNESLNIAFASGICTVVGHLLIAASLCE</sequence>
<keyword evidence="2" id="KW-0479">Metal-binding</keyword>
<keyword evidence="3" id="KW-0378">Hydrolase</keyword>
<dbReference type="RefSeq" id="WP_052605168.1">
    <property type="nucleotide sequence ID" value="NZ_JXYS01000031.1"/>
</dbReference>
<dbReference type="InterPro" id="IPR011650">
    <property type="entry name" value="Peptidase_M20_dimer"/>
</dbReference>
<dbReference type="InterPro" id="IPR051458">
    <property type="entry name" value="Cyt/Met_Dipeptidase"/>
</dbReference>
<evidence type="ECO:0000313" key="6">
    <source>
        <dbReference type="Proteomes" id="UP000032360"/>
    </source>
</evidence>
<dbReference type="SUPFAM" id="SSF53187">
    <property type="entry name" value="Zn-dependent exopeptidases"/>
    <property type="match status" value="1"/>
</dbReference>
<evidence type="ECO:0000256" key="1">
    <source>
        <dbReference type="ARBA" id="ARBA00022670"/>
    </source>
</evidence>
<dbReference type="PANTHER" id="PTHR43270">
    <property type="entry name" value="BETA-ALA-HIS DIPEPTIDASE"/>
    <property type="match status" value="1"/>
</dbReference>
<dbReference type="PANTHER" id="PTHR43270:SF4">
    <property type="entry name" value="CARNOSINE DIPEPTIDASE 2, ISOFORM A"/>
    <property type="match status" value="1"/>
</dbReference>
<dbReference type="GO" id="GO:0046872">
    <property type="term" value="F:metal ion binding"/>
    <property type="evidence" value="ECO:0007669"/>
    <property type="project" value="UniProtKB-KW"/>
</dbReference>
<evidence type="ECO:0000259" key="4">
    <source>
        <dbReference type="Pfam" id="PF07687"/>
    </source>
</evidence>
<evidence type="ECO:0000256" key="2">
    <source>
        <dbReference type="ARBA" id="ARBA00022723"/>
    </source>
</evidence>
<dbReference type="STRING" id="1280514.AXFE_14320"/>